<dbReference type="STRING" id="1077675.BCR22_06580"/>
<dbReference type="InterPro" id="IPR032675">
    <property type="entry name" value="LRR_dom_sf"/>
</dbReference>
<name>A0A2W4BCF5_9ENTE</name>
<dbReference type="EMBL" id="PIEU01000055">
    <property type="protein sequence ID" value="PZL74225.1"/>
    <property type="molecule type" value="Genomic_DNA"/>
</dbReference>
<dbReference type="AlphaFoldDB" id="A0A2W4BCF5"/>
<dbReference type="Proteomes" id="UP000249828">
    <property type="component" value="Unassembled WGS sequence"/>
</dbReference>
<protein>
    <submittedName>
        <fullName evidence="1">Uncharacterized protein</fullName>
    </submittedName>
</protein>
<accession>A0A2W4BCF5</accession>
<dbReference type="SUPFAM" id="SSF52058">
    <property type="entry name" value="L domain-like"/>
    <property type="match status" value="1"/>
</dbReference>
<keyword evidence="2" id="KW-1185">Reference proteome</keyword>
<comment type="caution">
    <text evidence="1">The sequence shown here is derived from an EMBL/GenBank/DDBJ whole genome shotgun (WGS) entry which is preliminary data.</text>
</comment>
<proteinExistence type="predicted"/>
<organism evidence="1 2">
    <name type="scientific">Enterococcus plantarum</name>
    <dbReference type="NCBI Taxonomy" id="1077675"/>
    <lineage>
        <taxon>Bacteria</taxon>
        <taxon>Bacillati</taxon>
        <taxon>Bacillota</taxon>
        <taxon>Bacilli</taxon>
        <taxon>Lactobacillales</taxon>
        <taxon>Enterococcaceae</taxon>
        <taxon>Enterococcus</taxon>
    </lineage>
</organism>
<evidence type="ECO:0000313" key="2">
    <source>
        <dbReference type="Proteomes" id="UP000249828"/>
    </source>
</evidence>
<reference evidence="1 2" key="1">
    <citation type="submission" date="2017-11" db="EMBL/GenBank/DDBJ databases">
        <title>Draft genome sequence of Enterococcus plantarum TRW2 strain isolated from lettuce.</title>
        <authorList>
            <person name="Kim E.B."/>
            <person name="Marco M.L."/>
            <person name="Williams T.R."/>
            <person name="You I.H."/>
        </authorList>
    </citation>
    <scope>NUCLEOTIDE SEQUENCE [LARGE SCALE GENOMIC DNA]</scope>
    <source>
        <strain evidence="1 2">TRW2</strain>
    </source>
</reference>
<dbReference type="Gene3D" id="3.80.10.10">
    <property type="entry name" value="Ribonuclease Inhibitor"/>
    <property type="match status" value="1"/>
</dbReference>
<sequence>MKKSVKSSVIVLALGLGLSIGTSEEAEAMYESPYSYFNDYGIREKSFASVDKLYTDRYQMEVEQLHKKYNLGVITDEEFDIFLRQLDERDEKSLLERETLFNTYGLVKKDDLKQIAHFDTAFDDYSSLAGVEQMPVLETIQGEGGSFNSFRELGKLNKLKTVNLEANNQLTLNSFKKLTDLETLVLSFNGFENKDESSASEYTQALTTDISALSHLDKLKELRINARGRMATITLKKGTTSYQLFDPIVPSIQFDGAEMNYVSTIESSEVLEWNNLSGKERYLAFSWRIEKGTELSYTGEGQIPIRWKE</sequence>
<dbReference type="RefSeq" id="WP_111247681.1">
    <property type="nucleotide sequence ID" value="NZ_PIEU01000055.1"/>
</dbReference>
<gene>
    <name evidence="1" type="ORF">CI088_07175</name>
</gene>
<evidence type="ECO:0000313" key="1">
    <source>
        <dbReference type="EMBL" id="PZL74225.1"/>
    </source>
</evidence>